<evidence type="ECO:0000313" key="2">
    <source>
        <dbReference type="EMBL" id="CCC53864.1"/>
    </source>
</evidence>
<protein>
    <submittedName>
        <fullName evidence="2">Trypanosoma vivax</fullName>
    </submittedName>
</protein>
<gene>
    <name evidence="2" type="ORF">TVY486_1113480</name>
</gene>
<accession>G0U8E0</accession>
<name>G0U8E0_TRYVY</name>
<feature type="compositionally biased region" description="Polar residues" evidence="1">
    <location>
        <begin position="66"/>
        <end position="79"/>
    </location>
</feature>
<dbReference type="VEuPathDB" id="TriTrypDB:TvY486_1113480"/>
<proteinExistence type="predicted"/>
<dbReference type="AlphaFoldDB" id="G0U8E0"/>
<feature type="region of interest" description="Disordered" evidence="1">
    <location>
        <begin position="303"/>
        <end position="323"/>
    </location>
</feature>
<dbReference type="EMBL" id="HE573027">
    <property type="protein sequence ID" value="CCC53864.1"/>
    <property type="molecule type" value="Genomic_DNA"/>
</dbReference>
<sequence>MGDTPRSELPEYPLEEEMERLCVADKDEKGEDTSKEEVLTTTCEVDDAAAVCTVAADTKQVKKTKGSATMTRPKGSSCSKRAVSTRRSASALRNGDATRGIGTGIEHSNTRRKASDKSSTKHVFRLSPLKVGTRLPLVSARRKMMEDRAALRTLVYTNSCAAKRIAAEVPHCSDSMSSDAENGRLGRFNSLTSQYLSEREKHLDKCFVSHREYLNSAATAQSATPQQLASIKVTSRSTFSTNKRKKQLPSFPHGIRSCDQSDMVWRMKLPQPSVTTNHLSYISNPWGCPDSSRTLRDKIGAPAAERESGLENGNVEESLPTPNSRGTFQSCIKLLLERDTAAEPTNLTFSYMCITALRHKPVLIPSVTPASSPQQPSVRGSAAL</sequence>
<organism evidence="2">
    <name type="scientific">Trypanosoma vivax (strain Y486)</name>
    <dbReference type="NCBI Taxonomy" id="1055687"/>
    <lineage>
        <taxon>Eukaryota</taxon>
        <taxon>Discoba</taxon>
        <taxon>Euglenozoa</taxon>
        <taxon>Kinetoplastea</taxon>
        <taxon>Metakinetoplastina</taxon>
        <taxon>Trypanosomatida</taxon>
        <taxon>Trypanosomatidae</taxon>
        <taxon>Trypanosoma</taxon>
        <taxon>Duttonella</taxon>
    </lineage>
</organism>
<evidence type="ECO:0000256" key="1">
    <source>
        <dbReference type="SAM" id="MobiDB-lite"/>
    </source>
</evidence>
<feature type="region of interest" description="Disordered" evidence="1">
    <location>
        <begin position="58"/>
        <end position="121"/>
    </location>
</feature>
<reference evidence="2" key="1">
    <citation type="journal article" date="2012" name="Proc. Natl. Acad. Sci. U.S.A.">
        <title>Antigenic diversity is generated by distinct evolutionary mechanisms in African trypanosome species.</title>
        <authorList>
            <person name="Jackson A.P."/>
            <person name="Berry A."/>
            <person name="Aslett M."/>
            <person name="Allison H.C."/>
            <person name="Burton P."/>
            <person name="Vavrova-Anderson J."/>
            <person name="Brown R."/>
            <person name="Browne H."/>
            <person name="Corton N."/>
            <person name="Hauser H."/>
            <person name="Gamble J."/>
            <person name="Gilderthorp R."/>
            <person name="Marcello L."/>
            <person name="McQuillan J."/>
            <person name="Otto T.D."/>
            <person name="Quail M.A."/>
            <person name="Sanders M.J."/>
            <person name="van Tonder A."/>
            <person name="Ginger M.L."/>
            <person name="Field M.C."/>
            <person name="Barry J.D."/>
            <person name="Hertz-Fowler C."/>
            <person name="Berriman M."/>
        </authorList>
    </citation>
    <scope>NUCLEOTIDE SEQUENCE</scope>
    <source>
        <strain evidence="2">Y486</strain>
    </source>
</reference>